<dbReference type="Gene3D" id="1.20.120.530">
    <property type="entry name" value="GntR ligand-binding domain-like"/>
    <property type="match status" value="1"/>
</dbReference>
<dbReference type="InterPro" id="IPR011711">
    <property type="entry name" value="GntR_C"/>
</dbReference>
<dbReference type="PROSITE" id="PS50949">
    <property type="entry name" value="HTH_GNTR"/>
    <property type="match status" value="1"/>
</dbReference>
<keyword evidence="3" id="KW-0804">Transcription</keyword>
<dbReference type="InterPro" id="IPR036388">
    <property type="entry name" value="WH-like_DNA-bd_sf"/>
</dbReference>
<dbReference type="PANTHER" id="PTHR43537:SF24">
    <property type="entry name" value="GLUCONATE OPERON TRANSCRIPTIONAL REPRESSOR"/>
    <property type="match status" value="1"/>
</dbReference>
<dbReference type="SUPFAM" id="SSF48008">
    <property type="entry name" value="GntR ligand-binding domain-like"/>
    <property type="match status" value="1"/>
</dbReference>
<gene>
    <name evidence="5" type="ORF">J5W02_01270</name>
</gene>
<evidence type="ECO:0000259" key="4">
    <source>
        <dbReference type="PROSITE" id="PS50949"/>
    </source>
</evidence>
<dbReference type="SUPFAM" id="SSF46785">
    <property type="entry name" value="Winged helix' DNA-binding domain"/>
    <property type="match status" value="1"/>
</dbReference>
<dbReference type="EMBL" id="JAGFNZ010000001">
    <property type="protein sequence ID" value="MBW7571429.1"/>
    <property type="molecule type" value="Genomic_DNA"/>
</dbReference>
<dbReference type="Gene3D" id="1.10.10.10">
    <property type="entry name" value="Winged helix-like DNA-binding domain superfamily/Winged helix DNA-binding domain"/>
    <property type="match status" value="1"/>
</dbReference>
<accession>A0ABS7DJF1</accession>
<dbReference type="PANTHER" id="PTHR43537">
    <property type="entry name" value="TRANSCRIPTIONAL REGULATOR, GNTR FAMILY"/>
    <property type="match status" value="1"/>
</dbReference>
<name>A0ABS7DJF1_9FIRM</name>
<keyword evidence="2" id="KW-0238">DNA-binding</keyword>
<feature type="domain" description="HTH gntR-type" evidence="4">
    <location>
        <begin position="6"/>
        <end position="73"/>
    </location>
</feature>
<keyword evidence="1" id="KW-0805">Transcription regulation</keyword>
<dbReference type="RefSeq" id="WP_219963842.1">
    <property type="nucleotide sequence ID" value="NZ_JAGFNZ010000001.1"/>
</dbReference>
<dbReference type="SMART" id="SM00895">
    <property type="entry name" value="FCD"/>
    <property type="match status" value="1"/>
</dbReference>
<dbReference type="CDD" id="cd07377">
    <property type="entry name" value="WHTH_GntR"/>
    <property type="match status" value="1"/>
</dbReference>
<dbReference type="SMART" id="SM00345">
    <property type="entry name" value="HTH_GNTR"/>
    <property type="match status" value="1"/>
</dbReference>
<dbReference type="Proteomes" id="UP000719942">
    <property type="component" value="Unassembled WGS sequence"/>
</dbReference>
<evidence type="ECO:0000256" key="2">
    <source>
        <dbReference type="ARBA" id="ARBA00023125"/>
    </source>
</evidence>
<evidence type="ECO:0000256" key="3">
    <source>
        <dbReference type="ARBA" id="ARBA00023163"/>
    </source>
</evidence>
<dbReference type="Pfam" id="PF07729">
    <property type="entry name" value="FCD"/>
    <property type="match status" value="1"/>
</dbReference>
<evidence type="ECO:0000313" key="6">
    <source>
        <dbReference type="Proteomes" id="UP000719942"/>
    </source>
</evidence>
<protein>
    <submittedName>
        <fullName evidence="5">GntR family transcriptional regulator</fullName>
    </submittedName>
</protein>
<dbReference type="InterPro" id="IPR008920">
    <property type="entry name" value="TF_FadR/GntR_C"/>
</dbReference>
<comment type="caution">
    <text evidence="5">The sequence shown here is derived from an EMBL/GenBank/DDBJ whole genome shotgun (WGS) entry which is preliminary data.</text>
</comment>
<evidence type="ECO:0000313" key="5">
    <source>
        <dbReference type="EMBL" id="MBW7571429.1"/>
    </source>
</evidence>
<reference evidence="5 6" key="1">
    <citation type="submission" date="2021-03" db="EMBL/GenBank/DDBJ databases">
        <title>Caproiciproducens sp. nov. isolated from feces of cow.</title>
        <authorList>
            <person name="Choi J.-Y."/>
        </authorList>
    </citation>
    <scope>NUCLEOTIDE SEQUENCE [LARGE SCALE GENOMIC DNA]</scope>
    <source>
        <strain evidence="5 6">AGMB10547</strain>
    </source>
</reference>
<sequence>MEKQPLSLLEWAYAQIRDQIMSGAMEPGKKVVVNQVAESLSISPTPVKEAMNRLVAEGLMDMLPRRGFVVKQLSMDEIHNIMDCRIMMETFAAVPAAENFHAHPEIQVKMREVLRRMADIQANDYVTANQYEQIYHGSIIRLTENQKLAELYNMLMGVSFSFLVYASSRHPMERHEAAHQEHKLMYECLEEGEGKKLEILIRTHLENTMKLYETFLPAYTKDSNVSTF</sequence>
<organism evidence="5 6">
    <name type="scientific">Caproiciproducens faecalis</name>
    <dbReference type="NCBI Taxonomy" id="2820301"/>
    <lineage>
        <taxon>Bacteria</taxon>
        <taxon>Bacillati</taxon>
        <taxon>Bacillota</taxon>
        <taxon>Clostridia</taxon>
        <taxon>Eubacteriales</taxon>
        <taxon>Acutalibacteraceae</taxon>
        <taxon>Caproiciproducens</taxon>
    </lineage>
</organism>
<dbReference type="InterPro" id="IPR036390">
    <property type="entry name" value="WH_DNA-bd_sf"/>
</dbReference>
<keyword evidence="6" id="KW-1185">Reference proteome</keyword>
<dbReference type="Pfam" id="PF00392">
    <property type="entry name" value="GntR"/>
    <property type="match status" value="1"/>
</dbReference>
<evidence type="ECO:0000256" key="1">
    <source>
        <dbReference type="ARBA" id="ARBA00023015"/>
    </source>
</evidence>
<proteinExistence type="predicted"/>
<dbReference type="InterPro" id="IPR000524">
    <property type="entry name" value="Tscrpt_reg_HTH_GntR"/>
</dbReference>